<sequence>MYARGKVLRKFADKIGLVYFGTVDQHEDEHEVIRGLTVSTTHKDSHFAVGSFDDYDISLVDRFDVSYDVHHKVIKHSWVILQVSLQNKELPHIFFKPIGHSPAAYNRFFTAFHTLHIINDVFNENHPIEFHHRYELYGLATHVVTLEKTLNSRVTQTIAARFWPHAIEVHEGKLYVYITEPRLSEAMLAATLQASTWLAGVLDDKEE</sequence>
<dbReference type="EMBL" id="SCKX01000001">
    <property type="protein sequence ID" value="RWZ78763.1"/>
    <property type="molecule type" value="Genomic_DNA"/>
</dbReference>
<proteinExistence type="predicted"/>
<name>A0A4Q0AI13_9BACT</name>
<accession>A0A4Q0AI13</accession>
<evidence type="ECO:0000313" key="2">
    <source>
        <dbReference type="Proteomes" id="UP000289257"/>
    </source>
</evidence>
<organism evidence="1 2">
    <name type="scientific">Candidatus Microsaccharimonas sossegonensis</name>
    <dbReference type="NCBI Taxonomy" id="2506948"/>
    <lineage>
        <taxon>Bacteria</taxon>
        <taxon>Candidatus Saccharimonadota</taxon>
        <taxon>Candidatus Saccharimonadia</taxon>
        <taxon>Candidatus Saccharimonadales</taxon>
        <taxon>Candidatus Saccharimonadaceae</taxon>
        <taxon>Candidatus Microsaccharimonas</taxon>
    </lineage>
</organism>
<evidence type="ECO:0000313" key="1">
    <source>
        <dbReference type="EMBL" id="RWZ78763.1"/>
    </source>
</evidence>
<reference evidence="1" key="1">
    <citation type="submission" date="2019-01" db="EMBL/GenBank/DDBJ databases">
        <title>Genomic signatures and co-occurrence patterns of the ultra-small Saccharimodia (Patescibacteria phylum) suggest a symbiotic lifestyle.</title>
        <authorList>
            <person name="Lemos L."/>
            <person name="Medeiros J."/>
            <person name="Andreote F."/>
            <person name="Fernandes G."/>
            <person name="Varani A."/>
            <person name="Oliveira G."/>
            <person name="Pylro V."/>
        </authorList>
    </citation>
    <scope>NUCLEOTIDE SEQUENCE [LARGE SCALE GENOMIC DNA]</scope>
    <source>
        <strain evidence="1">AMD02</strain>
    </source>
</reference>
<protein>
    <submittedName>
        <fullName evidence="1">Uncharacterized protein</fullName>
    </submittedName>
</protein>
<dbReference type="Proteomes" id="UP000289257">
    <property type="component" value="Unassembled WGS sequence"/>
</dbReference>
<comment type="caution">
    <text evidence="1">The sequence shown here is derived from an EMBL/GenBank/DDBJ whole genome shotgun (WGS) entry which is preliminary data.</text>
</comment>
<dbReference type="AlphaFoldDB" id="A0A4Q0AI13"/>
<keyword evidence="2" id="KW-1185">Reference proteome</keyword>
<gene>
    <name evidence="1" type="ORF">EOT05_03375</name>
</gene>